<sequence>MLIIMVAVHVLEADVRRSLWEEPMAEIRRGRGRARNVENPEVGGNLSATLRDMATVMQGMMDRMDRQSENHEGTANTSVANPNRIEELTNLEQIVMINLESGKKKKIVGAPLETSRPTEHSPTLSKILRPIRPVIRVRAQMLHIEELTPYDVEESLETSEPTREYSYSPGRILTPIGPITRVRHKKLKREMETFLSLQKTHSQAQSTS</sequence>
<keyword evidence="2" id="KW-1185">Reference proteome</keyword>
<name>A0AAN9PXG1_CANGL</name>
<dbReference type="Proteomes" id="UP001367508">
    <property type="component" value="Unassembled WGS sequence"/>
</dbReference>
<proteinExistence type="predicted"/>
<evidence type="ECO:0000313" key="1">
    <source>
        <dbReference type="EMBL" id="KAK7316100.1"/>
    </source>
</evidence>
<gene>
    <name evidence="1" type="ORF">VNO77_34819</name>
</gene>
<dbReference type="AlphaFoldDB" id="A0AAN9PXG1"/>
<accession>A0AAN9PXG1</accession>
<organism evidence="1 2">
    <name type="scientific">Canavalia gladiata</name>
    <name type="common">Sword bean</name>
    <name type="synonym">Dolichos gladiatus</name>
    <dbReference type="NCBI Taxonomy" id="3824"/>
    <lineage>
        <taxon>Eukaryota</taxon>
        <taxon>Viridiplantae</taxon>
        <taxon>Streptophyta</taxon>
        <taxon>Embryophyta</taxon>
        <taxon>Tracheophyta</taxon>
        <taxon>Spermatophyta</taxon>
        <taxon>Magnoliopsida</taxon>
        <taxon>eudicotyledons</taxon>
        <taxon>Gunneridae</taxon>
        <taxon>Pentapetalae</taxon>
        <taxon>rosids</taxon>
        <taxon>fabids</taxon>
        <taxon>Fabales</taxon>
        <taxon>Fabaceae</taxon>
        <taxon>Papilionoideae</taxon>
        <taxon>50 kb inversion clade</taxon>
        <taxon>NPAAA clade</taxon>
        <taxon>indigoferoid/millettioid clade</taxon>
        <taxon>Phaseoleae</taxon>
        <taxon>Canavalia</taxon>
    </lineage>
</organism>
<reference evidence="1 2" key="1">
    <citation type="submission" date="2024-01" db="EMBL/GenBank/DDBJ databases">
        <title>The genomes of 5 underutilized Papilionoideae crops provide insights into root nodulation and disease resistanc.</title>
        <authorList>
            <person name="Jiang F."/>
        </authorList>
    </citation>
    <scope>NUCLEOTIDE SEQUENCE [LARGE SCALE GENOMIC DNA]</scope>
    <source>
        <strain evidence="1">LVBAO_FW01</strain>
        <tissue evidence="1">Leaves</tissue>
    </source>
</reference>
<protein>
    <submittedName>
        <fullName evidence="1">Uncharacterized protein</fullName>
    </submittedName>
</protein>
<evidence type="ECO:0000313" key="2">
    <source>
        <dbReference type="Proteomes" id="UP001367508"/>
    </source>
</evidence>
<comment type="caution">
    <text evidence="1">The sequence shown here is derived from an EMBL/GenBank/DDBJ whole genome shotgun (WGS) entry which is preliminary data.</text>
</comment>
<dbReference type="EMBL" id="JAYMYQ010000008">
    <property type="protein sequence ID" value="KAK7316100.1"/>
    <property type="molecule type" value="Genomic_DNA"/>
</dbReference>